<evidence type="ECO:0000313" key="10">
    <source>
        <dbReference type="Proteomes" id="UP001058330"/>
    </source>
</evidence>
<dbReference type="PANTHER" id="PTHR43163:SF6">
    <property type="entry name" value="DIPEPTIDE TRANSPORT SYSTEM PERMEASE PROTEIN DPPB-RELATED"/>
    <property type="match status" value="1"/>
</dbReference>
<evidence type="ECO:0000256" key="6">
    <source>
        <dbReference type="ARBA" id="ARBA00023136"/>
    </source>
</evidence>
<evidence type="ECO:0000313" key="9">
    <source>
        <dbReference type="EMBL" id="UVE50140.1"/>
    </source>
</evidence>
<evidence type="ECO:0000256" key="2">
    <source>
        <dbReference type="ARBA" id="ARBA00022448"/>
    </source>
</evidence>
<keyword evidence="2 7" id="KW-0813">Transport</keyword>
<dbReference type="RefSeq" id="WP_309138737.1">
    <property type="nucleotide sequence ID" value="NZ_CP078063.1"/>
</dbReference>
<gene>
    <name evidence="9" type="ORF">KU306_14735</name>
</gene>
<feature type="transmembrane region" description="Helical" evidence="7">
    <location>
        <begin position="200"/>
        <end position="223"/>
    </location>
</feature>
<dbReference type="Proteomes" id="UP001058330">
    <property type="component" value="Chromosome"/>
</dbReference>
<proteinExistence type="inferred from homology"/>
<evidence type="ECO:0000256" key="4">
    <source>
        <dbReference type="ARBA" id="ARBA00022692"/>
    </source>
</evidence>
<dbReference type="CDD" id="cd06261">
    <property type="entry name" value="TM_PBP2"/>
    <property type="match status" value="1"/>
</dbReference>
<dbReference type="EMBL" id="CP078063">
    <property type="protein sequence ID" value="UVE50140.1"/>
    <property type="molecule type" value="Genomic_DNA"/>
</dbReference>
<dbReference type="InterPro" id="IPR000515">
    <property type="entry name" value="MetI-like"/>
</dbReference>
<keyword evidence="4 7" id="KW-0812">Transmembrane</keyword>
<reference evidence="9" key="1">
    <citation type="submission" date="2021-07" db="EMBL/GenBank/DDBJ databases">
        <title>Studies on halocins as antimicrobial molecules from haloarchaea.</title>
        <authorList>
            <person name="Kumar S."/>
            <person name="Khare S.K."/>
        </authorList>
    </citation>
    <scope>NUCLEOTIDE SEQUENCE</scope>
    <source>
        <strain evidence="9">NCIM 5678</strain>
    </source>
</reference>
<evidence type="ECO:0000256" key="7">
    <source>
        <dbReference type="RuleBase" id="RU363032"/>
    </source>
</evidence>
<protein>
    <submittedName>
        <fullName evidence="9">ABC transporter permease</fullName>
    </submittedName>
</protein>
<feature type="transmembrane region" description="Helical" evidence="7">
    <location>
        <begin position="158"/>
        <end position="180"/>
    </location>
</feature>
<comment type="similarity">
    <text evidence="7">Belongs to the binding-protein-dependent transport system permease family.</text>
</comment>
<keyword evidence="3" id="KW-1003">Cell membrane</keyword>
<feature type="transmembrane region" description="Helical" evidence="7">
    <location>
        <begin position="21"/>
        <end position="46"/>
    </location>
</feature>
<keyword evidence="5 7" id="KW-1133">Transmembrane helix</keyword>
<keyword evidence="6 7" id="KW-0472">Membrane</keyword>
<dbReference type="SUPFAM" id="SSF161098">
    <property type="entry name" value="MetI-like"/>
    <property type="match status" value="1"/>
</dbReference>
<evidence type="ECO:0000259" key="8">
    <source>
        <dbReference type="PROSITE" id="PS50928"/>
    </source>
</evidence>
<dbReference type="PROSITE" id="PS50928">
    <property type="entry name" value="ABC_TM1"/>
    <property type="match status" value="1"/>
</dbReference>
<feature type="domain" description="ABC transmembrane type-1" evidence="8">
    <location>
        <begin position="119"/>
        <end position="323"/>
    </location>
</feature>
<feature type="transmembrane region" description="Helical" evidence="7">
    <location>
        <begin position="244"/>
        <end position="263"/>
    </location>
</feature>
<dbReference type="PANTHER" id="PTHR43163">
    <property type="entry name" value="DIPEPTIDE TRANSPORT SYSTEM PERMEASE PROTEIN DPPB-RELATED"/>
    <property type="match status" value="1"/>
</dbReference>
<organism evidence="9 10">
    <name type="scientific">Haloferax larsenii</name>
    <dbReference type="NCBI Taxonomy" id="302484"/>
    <lineage>
        <taxon>Archaea</taxon>
        <taxon>Methanobacteriati</taxon>
        <taxon>Methanobacteriota</taxon>
        <taxon>Stenosarchaea group</taxon>
        <taxon>Halobacteria</taxon>
        <taxon>Halobacteriales</taxon>
        <taxon>Haloferacaceae</taxon>
        <taxon>Haloferax</taxon>
    </lineage>
</organism>
<accession>A0ABY5RDM6</accession>
<feature type="transmembrane region" description="Helical" evidence="7">
    <location>
        <begin position="125"/>
        <end position="146"/>
    </location>
</feature>
<sequence>MINLILHKFLFVSEIVSRIRTLLSHGVFAVLGVYAVVSLAFLIVALTPDPGEAFIAHQLARTGQGDKIEAKLQAYRAARNLDKPVTIRYIRWMIDITVFDWGRSLATGRPVLGMVRGGLSYTLSYVVPGVLFGTLGGIWAGLSGSLDDQSRSRRGLSVVSYVAFGVPSFWLAAMFLTAIAPEISWFPDILPTDGLFTSQTALFLVPPAIIVAANVFAGQLRYARTKGREYFQSDFVRQHQAIGISRWRVMWYVLRVAAVPLLAVSLADLIAILVINIFVIEFVFNIPGIGLLTYQAILDRDMPVVLGMTMVVALTGIGVNFLQEVANTVLDPRIGDDGGAA</sequence>
<feature type="transmembrane region" description="Helical" evidence="7">
    <location>
        <begin position="269"/>
        <end position="292"/>
    </location>
</feature>
<keyword evidence="10" id="KW-1185">Reference proteome</keyword>
<evidence type="ECO:0000256" key="3">
    <source>
        <dbReference type="ARBA" id="ARBA00022475"/>
    </source>
</evidence>
<evidence type="ECO:0000256" key="1">
    <source>
        <dbReference type="ARBA" id="ARBA00004651"/>
    </source>
</evidence>
<evidence type="ECO:0000256" key="5">
    <source>
        <dbReference type="ARBA" id="ARBA00022989"/>
    </source>
</evidence>
<comment type="subcellular location">
    <subcellularLocation>
        <location evidence="1 7">Cell membrane</location>
        <topology evidence="1 7">Multi-pass membrane protein</topology>
    </subcellularLocation>
</comment>
<feature type="transmembrane region" description="Helical" evidence="7">
    <location>
        <begin position="304"/>
        <end position="322"/>
    </location>
</feature>
<dbReference type="GeneID" id="74530188"/>
<name>A0ABY5RDM6_HALLR</name>
<dbReference type="Pfam" id="PF00528">
    <property type="entry name" value="BPD_transp_1"/>
    <property type="match status" value="1"/>
</dbReference>
<dbReference type="InterPro" id="IPR035906">
    <property type="entry name" value="MetI-like_sf"/>
</dbReference>